<dbReference type="Pfam" id="PF14780">
    <property type="entry name" value="NEPRO_N"/>
    <property type="match status" value="1"/>
</dbReference>
<protein>
    <submittedName>
        <fullName evidence="5 6 7">Uncharacterized protein LOC107469279</fullName>
    </submittedName>
</protein>
<reference evidence="4" key="1">
    <citation type="journal article" date="2016" name="Nat. Genet.">
        <title>The genome sequences of Arachis duranensis and Arachis ipaensis, the diploid ancestors of cultivated peanut.</title>
        <authorList>
            <person name="Bertioli D.J."/>
            <person name="Cannon S.B."/>
            <person name="Froenicke L."/>
            <person name="Huang G."/>
            <person name="Farmer A.D."/>
            <person name="Cannon E.K."/>
            <person name="Liu X."/>
            <person name="Gao D."/>
            <person name="Clevenger J."/>
            <person name="Dash S."/>
            <person name="Ren L."/>
            <person name="Moretzsohn M.C."/>
            <person name="Shirasawa K."/>
            <person name="Huang W."/>
            <person name="Vidigal B."/>
            <person name="Abernathy B."/>
            <person name="Chu Y."/>
            <person name="Niederhuth C.E."/>
            <person name="Umale P."/>
            <person name="Araujo A.C."/>
            <person name="Kozik A."/>
            <person name="Kim K.D."/>
            <person name="Burow M.D."/>
            <person name="Varshney R.K."/>
            <person name="Wang X."/>
            <person name="Zhang X."/>
            <person name="Barkley N."/>
            <person name="Guimaraes P.M."/>
            <person name="Isobe S."/>
            <person name="Guo B."/>
            <person name="Liao B."/>
            <person name="Stalker H.T."/>
            <person name="Schmitz R.J."/>
            <person name="Scheffler B.E."/>
            <person name="Leal-Bertioli S.C."/>
            <person name="Xun X."/>
            <person name="Jackson S.A."/>
            <person name="Michelmore R."/>
            <person name="Ozias-Akins P."/>
        </authorList>
    </citation>
    <scope>NUCLEOTIDE SEQUENCE [LARGE SCALE GENOMIC DNA]</scope>
    <source>
        <strain evidence="4">cv. V14167</strain>
    </source>
</reference>
<evidence type="ECO:0000313" key="4">
    <source>
        <dbReference type="Proteomes" id="UP000515211"/>
    </source>
</evidence>
<dbReference type="OrthoDB" id="114080at2759"/>
<sequence length="326" mass="36493">MGTEFETIEARITPMFAQLQCECGILQRLVYKNKNQHRRSLYFQHLLKVSRDIKLLQSANLEELVSSCLLVIKGDRPKQKVHLFESLKRRKCDNGKYNFMERLLGAARLLAEMVETMLKAATEVSVLFARAFFMGFSVIVMALLARLRVLVQQILLDVVSLFNMVSSLSKKKQSIKITHKGLEVVREVFPVTQDFVKLECVWKSDKFILIETKHDCENENQGEDSGGNVSVEASAVKYDTIENFLGDDQVIPTTECGEEGGEYQGDTKASFKNSSPVTSSHALPRSAPNAEPHSATKKVAFVSIKNHAPASQSVRGVSFNSKCQAK</sequence>
<feature type="domain" description="Nucleolus and neural progenitor protein-like N-terminal" evidence="3">
    <location>
        <begin position="18"/>
        <end position="163"/>
    </location>
</feature>
<dbReference type="Proteomes" id="UP000515211">
    <property type="component" value="Chromosome 10"/>
</dbReference>
<keyword evidence="2" id="KW-1133">Transmembrane helix</keyword>
<dbReference type="RefSeq" id="XP_020988100.1">
    <property type="nucleotide sequence ID" value="XM_021132441.2"/>
</dbReference>
<keyword evidence="2" id="KW-0472">Membrane</keyword>
<feature type="region of interest" description="Disordered" evidence="1">
    <location>
        <begin position="255"/>
        <end position="295"/>
    </location>
</feature>
<proteinExistence type="predicted"/>
<accession>A0A6P4C5F8</accession>
<keyword evidence="2" id="KW-0812">Transmembrane</keyword>
<evidence type="ECO:0000259" key="3">
    <source>
        <dbReference type="Pfam" id="PF14780"/>
    </source>
</evidence>
<dbReference type="AlphaFoldDB" id="A0A6P4C5F8"/>
<dbReference type="RefSeq" id="XP_015944143.1">
    <property type="nucleotide sequence ID" value="XM_016088657.3"/>
</dbReference>
<evidence type="ECO:0000313" key="7">
    <source>
        <dbReference type="RefSeq" id="XP_020988100.1"/>
    </source>
</evidence>
<dbReference type="KEGG" id="adu:107469279"/>
<dbReference type="InterPro" id="IPR027951">
    <property type="entry name" value="Nepro_N"/>
</dbReference>
<keyword evidence="4" id="KW-1185">Reference proteome</keyword>
<evidence type="ECO:0000256" key="2">
    <source>
        <dbReference type="SAM" id="Phobius"/>
    </source>
</evidence>
<feature type="compositionally biased region" description="Polar residues" evidence="1">
    <location>
        <begin position="270"/>
        <end position="281"/>
    </location>
</feature>
<name>A0A6P4C5F8_ARADU</name>
<gene>
    <name evidence="5 6 7" type="primary">LOC107469279</name>
</gene>
<evidence type="ECO:0000256" key="1">
    <source>
        <dbReference type="SAM" id="MobiDB-lite"/>
    </source>
</evidence>
<feature type="transmembrane region" description="Helical" evidence="2">
    <location>
        <begin position="127"/>
        <end position="144"/>
    </location>
</feature>
<dbReference type="PANTHER" id="PTHR34786">
    <property type="entry name" value="OS09G0504900 PROTEIN"/>
    <property type="match status" value="1"/>
</dbReference>
<evidence type="ECO:0000313" key="6">
    <source>
        <dbReference type="RefSeq" id="XP_015944144.1"/>
    </source>
</evidence>
<dbReference type="GeneID" id="107469279"/>
<evidence type="ECO:0000313" key="5">
    <source>
        <dbReference type="RefSeq" id="XP_015944143.1"/>
    </source>
</evidence>
<reference evidence="5 7" key="2">
    <citation type="submission" date="2025-04" db="UniProtKB">
        <authorList>
            <consortium name="RefSeq"/>
        </authorList>
    </citation>
    <scope>IDENTIFICATION</scope>
    <source>
        <tissue evidence="5 6">Whole plant</tissue>
    </source>
</reference>
<dbReference type="PANTHER" id="PTHR34786:SF1">
    <property type="entry name" value="OS09G0504900 PROTEIN"/>
    <property type="match status" value="1"/>
</dbReference>
<dbReference type="RefSeq" id="XP_015944144.1">
    <property type="nucleotide sequence ID" value="XM_016088658.2"/>
</dbReference>
<organism evidence="4 5">
    <name type="scientific">Arachis duranensis</name>
    <name type="common">Wild peanut</name>
    <dbReference type="NCBI Taxonomy" id="130453"/>
    <lineage>
        <taxon>Eukaryota</taxon>
        <taxon>Viridiplantae</taxon>
        <taxon>Streptophyta</taxon>
        <taxon>Embryophyta</taxon>
        <taxon>Tracheophyta</taxon>
        <taxon>Spermatophyta</taxon>
        <taxon>Magnoliopsida</taxon>
        <taxon>eudicotyledons</taxon>
        <taxon>Gunneridae</taxon>
        <taxon>Pentapetalae</taxon>
        <taxon>rosids</taxon>
        <taxon>fabids</taxon>
        <taxon>Fabales</taxon>
        <taxon>Fabaceae</taxon>
        <taxon>Papilionoideae</taxon>
        <taxon>50 kb inversion clade</taxon>
        <taxon>dalbergioids sensu lato</taxon>
        <taxon>Dalbergieae</taxon>
        <taxon>Pterocarpus clade</taxon>
        <taxon>Arachis</taxon>
    </lineage>
</organism>